<organism evidence="2 3">
    <name type="scientific">Acinetobacter stercoris</name>
    <dbReference type="NCBI Taxonomy" id="2126983"/>
    <lineage>
        <taxon>Bacteria</taxon>
        <taxon>Pseudomonadati</taxon>
        <taxon>Pseudomonadota</taxon>
        <taxon>Gammaproteobacteria</taxon>
        <taxon>Moraxellales</taxon>
        <taxon>Moraxellaceae</taxon>
        <taxon>Acinetobacter</taxon>
    </lineage>
</organism>
<dbReference type="Gene3D" id="3.90.1580.10">
    <property type="entry name" value="paralog of FGE (formylglycine-generating enzyme)"/>
    <property type="match status" value="1"/>
</dbReference>
<dbReference type="InParanoid" id="A0A2U3N0P5"/>
<gene>
    <name evidence="2" type="primary">pkn1</name>
    <name evidence="2" type="ORF">KPC_2434</name>
</gene>
<dbReference type="PROSITE" id="PS51257">
    <property type="entry name" value="PROKAR_LIPOPROTEIN"/>
    <property type="match status" value="1"/>
</dbReference>
<keyword evidence="3" id="KW-1185">Reference proteome</keyword>
<dbReference type="RefSeq" id="WP_121974682.1">
    <property type="nucleotide sequence ID" value="NZ_OOGT01000120.1"/>
</dbReference>
<dbReference type="GO" id="GO:0004674">
    <property type="term" value="F:protein serine/threonine kinase activity"/>
    <property type="evidence" value="ECO:0007669"/>
    <property type="project" value="UniProtKB-EC"/>
</dbReference>
<evidence type="ECO:0000313" key="2">
    <source>
        <dbReference type="EMBL" id="SPL71256.1"/>
    </source>
</evidence>
<dbReference type="Proteomes" id="UP000245974">
    <property type="component" value="Unassembled WGS sequence"/>
</dbReference>
<dbReference type="Pfam" id="PF03781">
    <property type="entry name" value="FGE-sulfatase"/>
    <property type="match status" value="1"/>
</dbReference>
<dbReference type="PANTHER" id="PTHR23150:SF19">
    <property type="entry name" value="FORMYLGLYCINE-GENERATING ENZYME"/>
    <property type="match status" value="1"/>
</dbReference>
<protein>
    <submittedName>
        <fullName evidence="2">Serine/threonine-protein kinase pkn1</fullName>
        <ecNumber evidence="2">2.7.11.1</ecNumber>
    </submittedName>
</protein>
<proteinExistence type="predicted"/>
<feature type="domain" description="Sulfatase-modifying factor enzyme-like" evidence="1">
    <location>
        <begin position="70"/>
        <end position="337"/>
    </location>
</feature>
<dbReference type="InterPro" id="IPR042095">
    <property type="entry name" value="SUMF_sf"/>
</dbReference>
<dbReference type="PANTHER" id="PTHR23150">
    <property type="entry name" value="SULFATASE MODIFYING FACTOR 1, 2"/>
    <property type="match status" value="1"/>
</dbReference>
<dbReference type="InterPro" id="IPR005532">
    <property type="entry name" value="SUMF_dom"/>
</dbReference>
<dbReference type="EMBL" id="OOGT01000120">
    <property type="protein sequence ID" value="SPL71256.1"/>
    <property type="molecule type" value="Genomic_DNA"/>
</dbReference>
<dbReference type="InterPro" id="IPR016187">
    <property type="entry name" value="CTDL_fold"/>
</dbReference>
<evidence type="ECO:0000313" key="3">
    <source>
        <dbReference type="Proteomes" id="UP000245974"/>
    </source>
</evidence>
<name>A0A2U3N0P5_9GAMM</name>
<dbReference type="GO" id="GO:0120147">
    <property type="term" value="F:formylglycine-generating oxidase activity"/>
    <property type="evidence" value="ECO:0007669"/>
    <property type="project" value="TreeGrafter"/>
</dbReference>
<dbReference type="OrthoDB" id="9768004at2"/>
<reference evidence="3" key="1">
    <citation type="submission" date="2018-03" db="EMBL/GenBank/DDBJ databases">
        <authorList>
            <person name="Blom J."/>
        </authorList>
    </citation>
    <scope>NUCLEOTIDE SEQUENCE [LARGE SCALE GENOMIC DNA]</scope>
    <source>
        <strain evidence="3">KPC-SM-21</strain>
    </source>
</reference>
<dbReference type="EC" id="2.7.11.1" evidence="2"/>
<dbReference type="SUPFAM" id="SSF56436">
    <property type="entry name" value="C-type lectin-like"/>
    <property type="match status" value="1"/>
</dbReference>
<evidence type="ECO:0000259" key="1">
    <source>
        <dbReference type="Pfam" id="PF03781"/>
    </source>
</evidence>
<keyword evidence="2" id="KW-0418">Kinase</keyword>
<dbReference type="AlphaFoldDB" id="A0A2U3N0P5"/>
<sequence>MKLVHLVFLNLSCIILFGCSNSNSHETHQKSQTSAAKKTESVTEILKLGNLTECKQYSGLPKDWLTSPHAGMVSIPAGQFELGSELAYQDEQNFGQKKRNVPAFWIDQTEVTVAQFQTFVDATGYVTDAEKQKTAAVFSPAPEKVKIWWQLKSGYTWRTPNGLHGQKPLPHEPVRYVTLNDAENYAVWLGREIPTEIEWEYAAKAGQNEDVALHHQPRDHQHLPQANYWQGEFPTKNLLEDGFEGIAPAGCFKANAFGLYDMIGNVWEWTTTPYQGAHDMHLGNPSALRQSEIKAREYVIKGGSFLCADNYCARFRNSARYPQETDLAITHVGFRTILRGS</sequence>
<keyword evidence="2" id="KW-0808">Transferase</keyword>
<accession>A0A2U3N0P5</accession>
<dbReference type="InterPro" id="IPR051043">
    <property type="entry name" value="Sulfatase_Mod_Factor_Kinase"/>
</dbReference>